<sequence length="499" mass="55651">MLWITVGSQASSVSFVQWNIEGSVILYSLQVFLSKLEEIFDRWKEPRRLPFVGSLNCWIMGSSSRKRRKSSSSKDKRKKRRRDISLSDSEDYYSSSDTNKNYRKKRKLSKKTKKSSRCSPSCEDGNGHKRRSHSERRSRSVERKKPSKRRHEQSPSNDSCSTCSGRNSSSNDEIVHKNSLRSSHRFRQKVKNRRRRRSRYQSRSSRSCSSCRQCSVSSRENSPPHANPRIGMSKILKKQEPSNNSEDKAEADILQSNDGYPSSRSNDSNDAGRKEMQELGASTTISGNATKVEASFDVGDSSADDLEALLRQKALENFAKFRFRRLGSGKYIGNESDVSRSSESIRSEAYESSARVTGNLSDGIGVSLAVKGCRDSSAYQSPVVIEGAECTATLRSDEKRPGLISLSKNIPDGTVEISSSSVGGLEVEAVGGTALQECPSPEPKISNDTSHDGEVAGKSDSELKRKTMRVMRGGKLVQVGYELYIPKKYPALARRKFQT</sequence>
<feature type="compositionally biased region" description="Basic and acidic residues" evidence="1">
    <location>
        <begin position="237"/>
        <end position="251"/>
    </location>
</feature>
<dbReference type="EMBL" id="JAINDJ010000008">
    <property type="protein sequence ID" value="KAG9439592.1"/>
    <property type="molecule type" value="Genomic_DNA"/>
</dbReference>
<dbReference type="Proteomes" id="UP000825729">
    <property type="component" value="Unassembled WGS sequence"/>
</dbReference>
<name>A0AAV7DVU0_ARIFI</name>
<accession>A0AAV7DVU0</accession>
<proteinExistence type="predicted"/>
<feature type="compositionally biased region" description="Polar residues" evidence="1">
    <location>
        <begin position="254"/>
        <end position="269"/>
    </location>
</feature>
<feature type="compositionally biased region" description="Basic and acidic residues" evidence="1">
    <location>
        <begin position="449"/>
        <end position="462"/>
    </location>
</feature>
<feature type="region of interest" description="Disordered" evidence="1">
    <location>
        <begin position="66"/>
        <end position="275"/>
    </location>
</feature>
<organism evidence="2 3">
    <name type="scientific">Aristolochia fimbriata</name>
    <name type="common">White veined hardy Dutchman's pipe vine</name>
    <dbReference type="NCBI Taxonomy" id="158543"/>
    <lineage>
        <taxon>Eukaryota</taxon>
        <taxon>Viridiplantae</taxon>
        <taxon>Streptophyta</taxon>
        <taxon>Embryophyta</taxon>
        <taxon>Tracheophyta</taxon>
        <taxon>Spermatophyta</taxon>
        <taxon>Magnoliopsida</taxon>
        <taxon>Magnoliidae</taxon>
        <taxon>Piperales</taxon>
        <taxon>Aristolochiaceae</taxon>
        <taxon>Aristolochia</taxon>
    </lineage>
</organism>
<evidence type="ECO:0000256" key="1">
    <source>
        <dbReference type="SAM" id="MobiDB-lite"/>
    </source>
</evidence>
<dbReference type="PANTHER" id="PTHR36808">
    <property type="entry name" value="TRANSCRIPTIONAL REGULATOR ATRX-LIKE PROTEIN"/>
    <property type="match status" value="1"/>
</dbReference>
<feature type="compositionally biased region" description="Basic and acidic residues" evidence="1">
    <location>
        <begin position="135"/>
        <end position="144"/>
    </location>
</feature>
<dbReference type="PANTHER" id="PTHR36808:SF1">
    <property type="entry name" value="TRANSCRIPTIONAL REGULATOR ATRX-LIKE PROTEIN"/>
    <property type="match status" value="1"/>
</dbReference>
<feature type="region of interest" description="Disordered" evidence="1">
    <location>
        <begin position="435"/>
        <end position="462"/>
    </location>
</feature>
<feature type="compositionally biased region" description="Low complexity" evidence="1">
    <location>
        <begin position="159"/>
        <end position="171"/>
    </location>
</feature>
<comment type="caution">
    <text evidence="2">The sequence shown here is derived from an EMBL/GenBank/DDBJ whole genome shotgun (WGS) entry which is preliminary data.</text>
</comment>
<feature type="compositionally biased region" description="Basic residues" evidence="1">
    <location>
        <begin position="178"/>
        <end position="200"/>
    </location>
</feature>
<feature type="compositionally biased region" description="Basic residues" evidence="1">
    <location>
        <begin position="101"/>
        <end position="116"/>
    </location>
</feature>
<dbReference type="AlphaFoldDB" id="A0AAV7DVU0"/>
<evidence type="ECO:0000313" key="2">
    <source>
        <dbReference type="EMBL" id="KAG9439592.1"/>
    </source>
</evidence>
<feature type="compositionally biased region" description="Basic residues" evidence="1">
    <location>
        <begin position="66"/>
        <end position="82"/>
    </location>
</feature>
<evidence type="ECO:0000313" key="3">
    <source>
        <dbReference type="Proteomes" id="UP000825729"/>
    </source>
</evidence>
<reference evidence="2 3" key="1">
    <citation type="submission" date="2021-07" db="EMBL/GenBank/DDBJ databases">
        <title>The Aristolochia fimbriata genome: insights into angiosperm evolution, floral development and chemical biosynthesis.</title>
        <authorList>
            <person name="Jiao Y."/>
        </authorList>
    </citation>
    <scope>NUCLEOTIDE SEQUENCE [LARGE SCALE GENOMIC DNA]</scope>
    <source>
        <strain evidence="2">IBCAS-2021</strain>
        <tissue evidence="2">Leaf</tissue>
    </source>
</reference>
<protein>
    <submittedName>
        <fullName evidence="2">Uncharacterized protein</fullName>
    </submittedName>
</protein>
<gene>
    <name evidence="2" type="ORF">H6P81_019757</name>
</gene>
<feature type="compositionally biased region" description="Low complexity" evidence="1">
    <location>
        <begin position="201"/>
        <end position="219"/>
    </location>
</feature>
<keyword evidence="3" id="KW-1185">Reference proteome</keyword>